<dbReference type="GO" id="GO:0003676">
    <property type="term" value="F:nucleic acid binding"/>
    <property type="evidence" value="ECO:0007669"/>
    <property type="project" value="InterPro"/>
</dbReference>
<evidence type="ECO:0000256" key="1">
    <source>
        <dbReference type="SAM" id="MobiDB-lite"/>
    </source>
</evidence>
<evidence type="ECO:0000313" key="4">
    <source>
        <dbReference type="Proteomes" id="UP000594586"/>
    </source>
</evidence>
<feature type="region of interest" description="Disordered" evidence="1">
    <location>
        <begin position="178"/>
        <end position="211"/>
    </location>
</feature>
<keyword evidence="3" id="KW-0255">Endonuclease</keyword>
<feature type="compositionally biased region" description="Acidic residues" evidence="1">
    <location>
        <begin position="412"/>
        <end position="421"/>
    </location>
</feature>
<dbReference type="KEGG" id="cqn:G7Y29_01335"/>
<dbReference type="InterPro" id="IPR002711">
    <property type="entry name" value="HNH"/>
</dbReference>
<feature type="compositionally biased region" description="Polar residues" evidence="1">
    <location>
        <begin position="197"/>
        <end position="207"/>
    </location>
</feature>
<keyword evidence="4" id="KW-1185">Reference proteome</keyword>
<gene>
    <name evidence="3" type="ORF">G7Y29_01335</name>
</gene>
<reference evidence="3 4" key="1">
    <citation type="submission" date="2020-11" db="EMBL/GenBank/DDBJ databases">
        <title>Corynebacterium sp. MC1420.</title>
        <authorList>
            <person name="Zhou J."/>
        </authorList>
    </citation>
    <scope>NUCLEOTIDE SEQUENCE [LARGE SCALE GENOMIC DNA]</scope>
    <source>
        <strain evidence="3 4">MC1420</strain>
    </source>
</reference>
<dbReference type="RefSeq" id="WP_165003402.1">
    <property type="nucleotide sequence ID" value="NZ_CP064955.1"/>
</dbReference>
<evidence type="ECO:0000259" key="2">
    <source>
        <dbReference type="SMART" id="SM00507"/>
    </source>
</evidence>
<name>A0A7T0PE16_9CORY</name>
<feature type="region of interest" description="Disordered" evidence="1">
    <location>
        <begin position="388"/>
        <end position="421"/>
    </location>
</feature>
<keyword evidence="3" id="KW-0540">Nuclease</keyword>
<protein>
    <submittedName>
        <fullName evidence="3">HNH endonuclease</fullName>
    </submittedName>
</protein>
<dbReference type="SMART" id="SM00507">
    <property type="entry name" value="HNHc"/>
    <property type="match status" value="1"/>
</dbReference>
<accession>A0A7T0PE16</accession>
<feature type="domain" description="HNH nuclease" evidence="2">
    <location>
        <begin position="302"/>
        <end position="354"/>
    </location>
</feature>
<dbReference type="EMBL" id="CP064955">
    <property type="protein sequence ID" value="QPK83488.1"/>
    <property type="molecule type" value="Genomic_DNA"/>
</dbReference>
<dbReference type="AlphaFoldDB" id="A0A7T0PE16"/>
<sequence length="421" mass="46603">MLIALSEFDYLRLAETFGESSTAGWLARETRIAPSTAFEYVGVARQLPDFPLLTEAFRDGAISYSTIRYLLKYLTAENEADLVALARKLCFTELKKALAGIERTGIDTVENDYHHDVRVTDNGDVVITARLNPVDGAAYPTALKIAQLANYGLDDITGDDLADDETIDDVLDDLLADKQSQPEQPPGEEIEPDSQHTRPNLTQQLSRGVSRFGPPVKADMYAALLSMVHMVRTNPVSDLRVPGAHVNIMMTTNGRAWLPGNVAAPSKMLENYVNNAFVRLHLLDQNGLSVHVGRKRRFVTDGQLAALLATWGYECAMPGCNHTRFTEVHHITEWSEGGATDLDNLIPLCSACHSRISNGLVHITTNGRDIEFRFLGGRRYISHAHQLPEPAEPYTGPLKPHPPQHRANNFNDPEEPDVFAD</sequence>
<evidence type="ECO:0000313" key="3">
    <source>
        <dbReference type="EMBL" id="QPK83488.1"/>
    </source>
</evidence>
<dbReference type="CDD" id="cd00085">
    <property type="entry name" value="HNHc"/>
    <property type="match status" value="1"/>
</dbReference>
<dbReference type="InterPro" id="IPR003615">
    <property type="entry name" value="HNH_nuc"/>
</dbReference>
<dbReference type="Proteomes" id="UP000594586">
    <property type="component" value="Chromosome"/>
</dbReference>
<proteinExistence type="predicted"/>
<dbReference type="Gene3D" id="1.10.30.50">
    <property type="match status" value="1"/>
</dbReference>
<keyword evidence="3" id="KW-0378">Hydrolase</keyword>
<dbReference type="GO" id="GO:0004519">
    <property type="term" value="F:endonuclease activity"/>
    <property type="evidence" value="ECO:0007669"/>
    <property type="project" value="UniProtKB-KW"/>
</dbReference>
<dbReference type="Pfam" id="PF01844">
    <property type="entry name" value="HNH"/>
    <property type="match status" value="1"/>
</dbReference>
<organism evidence="3 4">
    <name type="scientific">Corynebacterium qintianiae</name>
    <dbReference type="NCBI Taxonomy" id="2709392"/>
    <lineage>
        <taxon>Bacteria</taxon>
        <taxon>Bacillati</taxon>
        <taxon>Actinomycetota</taxon>
        <taxon>Actinomycetes</taxon>
        <taxon>Mycobacteriales</taxon>
        <taxon>Corynebacteriaceae</taxon>
        <taxon>Corynebacterium</taxon>
    </lineage>
</organism>
<dbReference type="GO" id="GO:0008270">
    <property type="term" value="F:zinc ion binding"/>
    <property type="evidence" value="ECO:0007669"/>
    <property type="project" value="InterPro"/>
</dbReference>